<organism evidence="2 3">
    <name type="scientific">Candidatus Lachnoclostridium stercoravium</name>
    <dbReference type="NCBI Taxonomy" id="2838633"/>
    <lineage>
        <taxon>Bacteria</taxon>
        <taxon>Bacillati</taxon>
        <taxon>Bacillota</taxon>
        <taxon>Clostridia</taxon>
        <taxon>Lachnospirales</taxon>
        <taxon>Lachnospiraceae</taxon>
    </lineage>
</organism>
<keyword evidence="1" id="KW-1133">Transmembrane helix</keyword>
<feature type="transmembrane region" description="Helical" evidence="1">
    <location>
        <begin position="189"/>
        <end position="210"/>
    </location>
</feature>
<evidence type="ECO:0000256" key="1">
    <source>
        <dbReference type="SAM" id="Phobius"/>
    </source>
</evidence>
<reference evidence="2" key="2">
    <citation type="submission" date="2021-04" db="EMBL/GenBank/DDBJ databases">
        <authorList>
            <person name="Gilroy R."/>
        </authorList>
    </citation>
    <scope>NUCLEOTIDE SEQUENCE</scope>
    <source>
        <strain evidence="2">CHK178-16964</strain>
    </source>
</reference>
<proteinExistence type="predicted"/>
<sequence>MIYLAERSAYFLLSFFYLLFPFILPMDNKTVNTFLTVALGIIILYHLILTRLWPPLDLIYTKRMFRRFYTPAVLEKKELLPPPALRKGDRKGTLIVLAIYFIYIFTAAAITYFTDIVTWNLLTAWIFFLMGLNNIFIYKICLVRLLAMRNTNCCMDCRINGWDDMLIFSVLPLLFAAGEPLNQVNTGLIVLILAASVLHLILWEAGLVLFPERFFPWTNARLRCKSCKKRPCVGTVKGKFHD</sequence>
<keyword evidence="1" id="KW-0472">Membrane</keyword>
<name>A0A9D2HIM4_9FIRM</name>
<accession>A0A9D2HIM4</accession>
<comment type="caution">
    <text evidence="2">The sequence shown here is derived from an EMBL/GenBank/DDBJ whole genome shotgun (WGS) entry which is preliminary data.</text>
</comment>
<keyword evidence="1" id="KW-0812">Transmembrane</keyword>
<feature type="transmembrane region" description="Helical" evidence="1">
    <location>
        <begin position="94"/>
        <end position="113"/>
    </location>
</feature>
<dbReference type="AlphaFoldDB" id="A0A9D2HIM4"/>
<feature type="transmembrane region" description="Helical" evidence="1">
    <location>
        <begin position="125"/>
        <end position="147"/>
    </location>
</feature>
<dbReference type="Proteomes" id="UP000823900">
    <property type="component" value="Unassembled WGS sequence"/>
</dbReference>
<gene>
    <name evidence="2" type="ORF">IAA07_06300</name>
</gene>
<evidence type="ECO:0000313" key="3">
    <source>
        <dbReference type="Proteomes" id="UP000823900"/>
    </source>
</evidence>
<reference evidence="2" key="1">
    <citation type="journal article" date="2021" name="PeerJ">
        <title>Extensive microbial diversity within the chicken gut microbiome revealed by metagenomics and culture.</title>
        <authorList>
            <person name="Gilroy R."/>
            <person name="Ravi A."/>
            <person name="Getino M."/>
            <person name="Pursley I."/>
            <person name="Horton D.L."/>
            <person name="Alikhan N.F."/>
            <person name="Baker D."/>
            <person name="Gharbi K."/>
            <person name="Hall N."/>
            <person name="Watson M."/>
            <person name="Adriaenssens E.M."/>
            <person name="Foster-Nyarko E."/>
            <person name="Jarju S."/>
            <person name="Secka A."/>
            <person name="Antonio M."/>
            <person name="Oren A."/>
            <person name="Chaudhuri R.R."/>
            <person name="La Ragione R."/>
            <person name="Hildebrand F."/>
            <person name="Pallen M.J."/>
        </authorList>
    </citation>
    <scope>NUCLEOTIDE SEQUENCE</scope>
    <source>
        <strain evidence="2">CHK178-16964</strain>
    </source>
</reference>
<evidence type="ECO:0000313" key="2">
    <source>
        <dbReference type="EMBL" id="HJA71179.1"/>
    </source>
</evidence>
<feature type="transmembrane region" description="Helical" evidence="1">
    <location>
        <begin position="159"/>
        <end position="177"/>
    </location>
</feature>
<dbReference type="EMBL" id="DWZA01000055">
    <property type="protein sequence ID" value="HJA71179.1"/>
    <property type="molecule type" value="Genomic_DNA"/>
</dbReference>
<feature type="transmembrane region" description="Helical" evidence="1">
    <location>
        <begin position="9"/>
        <end position="26"/>
    </location>
</feature>
<protein>
    <submittedName>
        <fullName evidence="2">Uncharacterized protein</fullName>
    </submittedName>
</protein>
<feature type="transmembrane region" description="Helical" evidence="1">
    <location>
        <begin position="32"/>
        <end position="53"/>
    </location>
</feature>